<evidence type="ECO:0000313" key="2">
    <source>
        <dbReference type="EMBL" id="NEC17924.1"/>
    </source>
</evidence>
<feature type="transmembrane region" description="Helical" evidence="1">
    <location>
        <begin position="34"/>
        <end position="59"/>
    </location>
</feature>
<evidence type="ECO:0000313" key="3">
    <source>
        <dbReference type="Proteomes" id="UP000469670"/>
    </source>
</evidence>
<name>A0A7K3RRQ0_9ACTN</name>
<reference evidence="2 3" key="1">
    <citation type="submission" date="2020-01" db="EMBL/GenBank/DDBJ databases">
        <title>Insect and environment-associated Actinomycetes.</title>
        <authorList>
            <person name="Currrie C."/>
            <person name="Chevrette M."/>
            <person name="Carlson C."/>
            <person name="Stubbendieck R."/>
            <person name="Wendt-Pienkowski E."/>
        </authorList>
    </citation>
    <scope>NUCLEOTIDE SEQUENCE [LARGE SCALE GENOMIC DNA]</scope>
    <source>
        <strain evidence="2 3">SID7590</strain>
    </source>
</reference>
<organism evidence="2 3">
    <name type="scientific">Streptomyces parvus</name>
    <dbReference type="NCBI Taxonomy" id="66428"/>
    <lineage>
        <taxon>Bacteria</taxon>
        <taxon>Bacillati</taxon>
        <taxon>Actinomycetota</taxon>
        <taxon>Actinomycetes</taxon>
        <taxon>Kitasatosporales</taxon>
        <taxon>Streptomycetaceae</taxon>
        <taxon>Streptomyces</taxon>
    </lineage>
</organism>
<keyword evidence="1" id="KW-0472">Membrane</keyword>
<dbReference type="RefSeq" id="WP_164200575.1">
    <property type="nucleotide sequence ID" value="NZ_JAAGMP010000314.1"/>
</dbReference>
<protein>
    <submittedName>
        <fullName evidence="2">Uncharacterized protein</fullName>
    </submittedName>
</protein>
<accession>A0A7K3RRQ0</accession>
<dbReference type="EMBL" id="JAAGMP010000314">
    <property type="protein sequence ID" value="NEC17924.1"/>
    <property type="molecule type" value="Genomic_DNA"/>
</dbReference>
<sequence>MIHKHRSSSVYLTLLILCAVPYGVFISAMRAPLWLHLVVSAVGGLAIAVAMAPLARLILRRLDDRAMIRQSPRPTNGPR</sequence>
<keyword evidence="1" id="KW-0812">Transmembrane</keyword>
<evidence type="ECO:0000256" key="1">
    <source>
        <dbReference type="SAM" id="Phobius"/>
    </source>
</evidence>
<keyword evidence="1" id="KW-1133">Transmembrane helix</keyword>
<proteinExistence type="predicted"/>
<comment type="caution">
    <text evidence="2">The sequence shown here is derived from an EMBL/GenBank/DDBJ whole genome shotgun (WGS) entry which is preliminary data.</text>
</comment>
<dbReference type="Proteomes" id="UP000469670">
    <property type="component" value="Unassembled WGS sequence"/>
</dbReference>
<gene>
    <name evidence="2" type="ORF">G3I50_06555</name>
</gene>
<dbReference type="AlphaFoldDB" id="A0A7K3RRQ0"/>
<feature type="transmembrane region" description="Helical" evidence="1">
    <location>
        <begin position="9"/>
        <end position="28"/>
    </location>
</feature>